<keyword evidence="2" id="KW-1185">Reference proteome</keyword>
<reference evidence="1" key="1">
    <citation type="journal article" date="2023" name="Mol. Phylogenet. Evol.">
        <title>Genome-scale phylogeny and comparative genomics of the fungal order Sordariales.</title>
        <authorList>
            <person name="Hensen N."/>
            <person name="Bonometti L."/>
            <person name="Westerberg I."/>
            <person name="Brannstrom I.O."/>
            <person name="Guillou S."/>
            <person name="Cros-Aarteil S."/>
            <person name="Calhoun S."/>
            <person name="Haridas S."/>
            <person name="Kuo A."/>
            <person name="Mondo S."/>
            <person name="Pangilinan J."/>
            <person name="Riley R."/>
            <person name="LaButti K."/>
            <person name="Andreopoulos B."/>
            <person name="Lipzen A."/>
            <person name="Chen C."/>
            <person name="Yan M."/>
            <person name="Daum C."/>
            <person name="Ng V."/>
            <person name="Clum A."/>
            <person name="Steindorff A."/>
            <person name="Ohm R.A."/>
            <person name="Martin F."/>
            <person name="Silar P."/>
            <person name="Natvig D.O."/>
            <person name="Lalanne C."/>
            <person name="Gautier V."/>
            <person name="Ament-Velasquez S.L."/>
            <person name="Kruys A."/>
            <person name="Hutchinson M.I."/>
            <person name="Powell A.J."/>
            <person name="Barry K."/>
            <person name="Miller A.N."/>
            <person name="Grigoriev I.V."/>
            <person name="Debuchy R."/>
            <person name="Gladieux P."/>
            <person name="Hiltunen Thoren M."/>
            <person name="Johannesson H."/>
        </authorList>
    </citation>
    <scope>NUCLEOTIDE SEQUENCE</scope>
    <source>
        <strain evidence="1">CBS 103.79</strain>
    </source>
</reference>
<dbReference type="Proteomes" id="UP001303889">
    <property type="component" value="Unassembled WGS sequence"/>
</dbReference>
<feature type="non-terminal residue" evidence="1">
    <location>
        <position position="604"/>
    </location>
</feature>
<sequence length="604" mass="65717">MDAPDDALPARPPNKEYPSSFLFFVVAKLSGQYRQLAVAQYRPPHADLARMDPTTPLRACLRLIAAFSDPANRTALQGELALADAAYAHHGLAPARSELPAGTDPRIRFPSSSWQHRELARQLWNGAMVEFPFFMTCLVVSAGRECNMRGARVTAEPLGRVYSDETLEYGMVVVDISDLDRISYGLVAFGVLLEASMFQSESVLEPVRPRRPLSAREYLNKIQGPGGLIARERGLDKLDKSPLVSLETLEVVWPEKDEQDSGVSSLSTRAGKTGPRSLSEQVITVLVSRLGVTPDRNDLGLGDALLDAAESIPNFPDLLRKELLSHAHKLHQSPLAAELLQISYSGQSHLDWVTFSHLSPATISAALASPSLTHARSISLCIDQIDGTPAELVSALTHAPALTSLYLHQTPTRQTDDPSAALLTHLTANPLLSRTITHLFLTGLFSAPLRRAILLPSTFMPPASSPLFPIQHIFIRHPSANADDFTPTASEPLTTYWPQYYHLATTPISPARFATGFLAFLRALATGATTDNHGTGDLFVSTMCCAPPALENPFHFRLASASGEEEDECRYTSRVEITPLPCENRAVPLLAVGCGVPLGRVHRA</sequence>
<accession>A0AAN6RNN8</accession>
<evidence type="ECO:0000313" key="1">
    <source>
        <dbReference type="EMBL" id="KAK3896541.1"/>
    </source>
</evidence>
<proteinExistence type="predicted"/>
<dbReference type="AlphaFoldDB" id="A0AAN6RNN8"/>
<protein>
    <submittedName>
        <fullName evidence="1">Uncharacterized protein</fullName>
    </submittedName>
</protein>
<gene>
    <name evidence="1" type="ORF">C8A05DRAFT_39918</name>
</gene>
<name>A0AAN6RNN8_9PEZI</name>
<reference evidence="1" key="2">
    <citation type="submission" date="2023-05" db="EMBL/GenBank/DDBJ databases">
        <authorList>
            <consortium name="Lawrence Berkeley National Laboratory"/>
            <person name="Steindorff A."/>
            <person name="Hensen N."/>
            <person name="Bonometti L."/>
            <person name="Westerberg I."/>
            <person name="Brannstrom I.O."/>
            <person name="Guillou S."/>
            <person name="Cros-Aarteil S."/>
            <person name="Calhoun S."/>
            <person name="Haridas S."/>
            <person name="Kuo A."/>
            <person name="Mondo S."/>
            <person name="Pangilinan J."/>
            <person name="Riley R."/>
            <person name="Labutti K."/>
            <person name="Andreopoulos B."/>
            <person name="Lipzen A."/>
            <person name="Chen C."/>
            <person name="Yanf M."/>
            <person name="Daum C."/>
            <person name="Ng V."/>
            <person name="Clum A."/>
            <person name="Ohm R."/>
            <person name="Martin F."/>
            <person name="Silar P."/>
            <person name="Natvig D."/>
            <person name="Lalanne C."/>
            <person name="Gautier V."/>
            <person name="Ament-Velasquez S.L."/>
            <person name="Kruys A."/>
            <person name="Hutchinson M.I."/>
            <person name="Powell A.J."/>
            <person name="Barry K."/>
            <person name="Miller A.N."/>
            <person name="Grigoriev I.V."/>
            <person name="Debuchy R."/>
            <person name="Gladieux P."/>
            <person name="Thoren M.H."/>
            <person name="Johannesson H."/>
        </authorList>
    </citation>
    <scope>NUCLEOTIDE SEQUENCE</scope>
    <source>
        <strain evidence="1">CBS 103.79</strain>
    </source>
</reference>
<organism evidence="1 2">
    <name type="scientific">Staphylotrichum tortipilum</name>
    <dbReference type="NCBI Taxonomy" id="2831512"/>
    <lineage>
        <taxon>Eukaryota</taxon>
        <taxon>Fungi</taxon>
        <taxon>Dikarya</taxon>
        <taxon>Ascomycota</taxon>
        <taxon>Pezizomycotina</taxon>
        <taxon>Sordariomycetes</taxon>
        <taxon>Sordariomycetidae</taxon>
        <taxon>Sordariales</taxon>
        <taxon>Chaetomiaceae</taxon>
        <taxon>Staphylotrichum</taxon>
    </lineage>
</organism>
<evidence type="ECO:0000313" key="2">
    <source>
        <dbReference type="Proteomes" id="UP001303889"/>
    </source>
</evidence>
<dbReference type="EMBL" id="MU856555">
    <property type="protein sequence ID" value="KAK3896541.1"/>
    <property type="molecule type" value="Genomic_DNA"/>
</dbReference>
<comment type="caution">
    <text evidence="1">The sequence shown here is derived from an EMBL/GenBank/DDBJ whole genome shotgun (WGS) entry which is preliminary data.</text>
</comment>